<evidence type="ECO:0000259" key="2">
    <source>
        <dbReference type="Pfam" id="PF25822"/>
    </source>
</evidence>
<proteinExistence type="predicted"/>
<gene>
    <name evidence="3" type="ORF">AB205_0201930</name>
</gene>
<evidence type="ECO:0000313" key="3">
    <source>
        <dbReference type="EMBL" id="PIO38237.1"/>
    </source>
</evidence>
<dbReference type="OrthoDB" id="9330155at2759"/>
<keyword evidence="4" id="KW-1185">Reference proteome</keyword>
<name>A0A2G9SDN4_AQUCT</name>
<dbReference type="AlphaFoldDB" id="A0A2G9SDN4"/>
<reference evidence="4" key="1">
    <citation type="journal article" date="2017" name="Nat. Commun.">
        <title>The North American bullfrog draft genome provides insight into hormonal regulation of long noncoding RNA.</title>
        <authorList>
            <person name="Hammond S.A."/>
            <person name="Warren R.L."/>
            <person name="Vandervalk B.P."/>
            <person name="Kucuk E."/>
            <person name="Khan H."/>
            <person name="Gibb E.A."/>
            <person name="Pandoh P."/>
            <person name="Kirk H."/>
            <person name="Zhao Y."/>
            <person name="Jones M."/>
            <person name="Mungall A.J."/>
            <person name="Coope R."/>
            <person name="Pleasance S."/>
            <person name="Moore R.A."/>
            <person name="Holt R.A."/>
            <person name="Round J.M."/>
            <person name="Ohora S."/>
            <person name="Walle B.V."/>
            <person name="Veldhoen N."/>
            <person name="Helbing C.C."/>
            <person name="Birol I."/>
        </authorList>
    </citation>
    <scope>NUCLEOTIDE SEQUENCE [LARGE SCALE GENOMIC DNA]</scope>
</reference>
<dbReference type="Pfam" id="PF25822">
    <property type="entry name" value="UBL_USP40"/>
    <property type="match status" value="1"/>
</dbReference>
<feature type="region of interest" description="Disordered" evidence="1">
    <location>
        <begin position="273"/>
        <end position="311"/>
    </location>
</feature>
<evidence type="ECO:0000313" key="4">
    <source>
        <dbReference type="Proteomes" id="UP000228934"/>
    </source>
</evidence>
<dbReference type="InterPro" id="IPR057763">
    <property type="entry name" value="UBL_USP40"/>
</dbReference>
<protein>
    <recommendedName>
        <fullName evidence="2">Ubiquitin carboxyl-terminal hydrolase 40 ubiquitin-like domain-containing protein</fullName>
    </recommendedName>
</protein>
<sequence length="311" mass="35781">CLQQMLQKANLPIEAGWHLRKMDWCYEAGDPLTEEDSSLKDLNIQSGDTFVITEGRLPPKMLLLYFFHRCFFSIYFIDASSHEEPDSEYSFVGHIEISKEASLQELKLQVMTLPLFDALGVPSPDFLRVWTLENKRLAKILRFNKLQISPQDLLLRVQISVPGEYRYFPPMDIAWNISRGCTSSALLQRIATHCALSVDKLEIAKYFSEKHEWLPISSWTQHVSKKKKKKKAENLQGAPYYLKDGDIIGVKNLLLDDKIDFSSENEYIAKEKQRQRAESKKNIPPSNCNQKVLPSGRKPESSLSIRVGVFR</sequence>
<evidence type="ECO:0000256" key="1">
    <source>
        <dbReference type="SAM" id="MobiDB-lite"/>
    </source>
</evidence>
<organism evidence="3 4">
    <name type="scientific">Aquarana catesbeiana</name>
    <name type="common">American bullfrog</name>
    <name type="synonym">Rana catesbeiana</name>
    <dbReference type="NCBI Taxonomy" id="8400"/>
    <lineage>
        <taxon>Eukaryota</taxon>
        <taxon>Metazoa</taxon>
        <taxon>Chordata</taxon>
        <taxon>Craniata</taxon>
        <taxon>Vertebrata</taxon>
        <taxon>Euteleostomi</taxon>
        <taxon>Amphibia</taxon>
        <taxon>Batrachia</taxon>
        <taxon>Anura</taxon>
        <taxon>Neobatrachia</taxon>
        <taxon>Ranoidea</taxon>
        <taxon>Ranidae</taxon>
        <taxon>Aquarana</taxon>
    </lineage>
</organism>
<feature type="non-terminal residue" evidence="3">
    <location>
        <position position="1"/>
    </location>
</feature>
<feature type="domain" description="Ubiquitin carboxyl-terminal hydrolase 40 ubiquitin-like" evidence="2">
    <location>
        <begin position="1"/>
        <end position="59"/>
    </location>
</feature>
<accession>A0A2G9SDN4</accession>
<dbReference type="EMBL" id="KV924548">
    <property type="protein sequence ID" value="PIO38237.1"/>
    <property type="molecule type" value="Genomic_DNA"/>
</dbReference>
<dbReference type="Proteomes" id="UP000228934">
    <property type="component" value="Unassembled WGS sequence"/>
</dbReference>